<evidence type="ECO:0008006" key="3">
    <source>
        <dbReference type="Google" id="ProtNLM"/>
    </source>
</evidence>
<comment type="caution">
    <text evidence="1">The sequence shown here is derived from an EMBL/GenBank/DDBJ whole genome shotgun (WGS) entry which is preliminary data.</text>
</comment>
<evidence type="ECO:0000313" key="2">
    <source>
        <dbReference type="Proteomes" id="UP000018747"/>
    </source>
</evidence>
<keyword evidence="2" id="KW-1185">Reference proteome</keyword>
<gene>
    <name evidence="1" type="ORF">LEP1GSC062_2814</name>
</gene>
<accession>V6IF98</accession>
<organism evidence="1 2">
    <name type="scientific">Leptospira alexanderi serovar Manhao 3 str. L 60</name>
    <dbReference type="NCBI Taxonomy" id="1049759"/>
    <lineage>
        <taxon>Bacteria</taxon>
        <taxon>Pseudomonadati</taxon>
        <taxon>Spirochaetota</taxon>
        <taxon>Spirochaetia</taxon>
        <taxon>Leptospirales</taxon>
        <taxon>Leptospiraceae</taxon>
        <taxon>Leptospira</taxon>
    </lineage>
</organism>
<dbReference type="Proteomes" id="UP000018747">
    <property type="component" value="Unassembled WGS sequence"/>
</dbReference>
<evidence type="ECO:0000313" key="1">
    <source>
        <dbReference type="EMBL" id="EQA63248.1"/>
    </source>
</evidence>
<protein>
    <recommendedName>
        <fullName evidence="3">RHS repeat-associated core domain protein</fullName>
    </recommendedName>
</protein>
<dbReference type="EMBL" id="AHMT02000022">
    <property type="protein sequence ID" value="EQA63248.1"/>
    <property type="molecule type" value="Genomic_DNA"/>
</dbReference>
<dbReference type="AlphaFoldDB" id="V6IF98"/>
<proteinExistence type="predicted"/>
<reference evidence="1" key="1">
    <citation type="submission" date="2013-05" db="EMBL/GenBank/DDBJ databases">
        <authorList>
            <person name="Harkins D.M."/>
            <person name="Durkin A.S."/>
            <person name="Brinkac L.M."/>
            <person name="Haft D.H."/>
            <person name="Selengut J.D."/>
            <person name="Sanka R."/>
            <person name="DePew J."/>
            <person name="Purushe J."/>
            <person name="Hartskeerl R.A."/>
            <person name="Ahmed A."/>
            <person name="van der Linden H."/>
            <person name="Goris M.G.A."/>
            <person name="Vinetz J.M."/>
            <person name="Sutton G.G."/>
            <person name="Nierman W.C."/>
            <person name="Fouts D.E."/>
        </authorList>
    </citation>
    <scope>NUCLEOTIDE SEQUENCE [LARGE SCALE GENOMIC DNA]</scope>
    <source>
        <strain evidence="1">L 60</strain>
    </source>
</reference>
<sequence>MDVICITVHPETTYLERILQDNVNGMNRYMYVDGNPVSYRDPSGHVSGSGLMHMVNRIIGHAIGKDFNSNGLDKRLSTSGISKGVNRFVHNATFIPKGRYYLNAGKFWDNAIGKKGIIHWIKQQVDPTIKANNNATSAAQDNFGSQPVVYEEDWIRRQVKIYWVNEICNKQSPLACDLIQAWALKDYEDKAQRWNKKLVNDVQVGITFKGPTVDGRWEYEGYYHDSSKDTQSYSDTK</sequence>
<name>V6IF98_9LEPT</name>